<evidence type="ECO:0000259" key="7">
    <source>
        <dbReference type="PROSITE" id="PS50109"/>
    </source>
</evidence>
<dbReference type="SMART" id="SM00387">
    <property type="entry name" value="HATPase_c"/>
    <property type="match status" value="1"/>
</dbReference>
<organism evidence="8 9">
    <name type="scientific">Cupriavidus metallidurans (strain ATCC 43123 / DSM 2839 / NBRC 102507 / CH34)</name>
    <name type="common">Ralstonia metallidurans</name>
    <dbReference type="NCBI Taxonomy" id="266264"/>
    <lineage>
        <taxon>Bacteria</taxon>
        <taxon>Pseudomonadati</taxon>
        <taxon>Pseudomonadota</taxon>
        <taxon>Betaproteobacteria</taxon>
        <taxon>Burkholderiales</taxon>
        <taxon>Burkholderiaceae</taxon>
        <taxon>Cupriavidus</taxon>
    </lineage>
</organism>
<dbReference type="AlphaFoldDB" id="Q1LQS7"/>
<evidence type="ECO:0000256" key="3">
    <source>
        <dbReference type="ARBA" id="ARBA00022679"/>
    </source>
</evidence>
<evidence type="ECO:0000256" key="4">
    <source>
        <dbReference type="ARBA" id="ARBA00022777"/>
    </source>
</evidence>
<dbReference type="GO" id="GO:0004673">
    <property type="term" value="F:protein histidine kinase activity"/>
    <property type="evidence" value="ECO:0007669"/>
    <property type="project" value="UniProtKB-EC"/>
</dbReference>
<dbReference type="HOGENOM" id="CLU_014388_0_0_4"/>
<sequence>MLLAGAASARAQSEAVAFTRIEAAQSTWQDDGPPVTGWVPVSLPDIWSTRWPGFDGVVWYRLSWQGADPRQPVALLLDYLNMAGAVYLNGSLLMRDTSLVEPLTRAWNTPRYQLLPASLLREGVNTLLVRVSGLSAYQPGLGPVSIAAPEHLRPAYDRAYWLRHDLQLISLAVTVALGCLFFSLWVMRRQEAAYGWFSLMSLAWWCVALNQVATTTWPFASTDAWERANTVALLVYSVAYMLSMARFCERRLPRVEGGLWLLAAVGAAVMIWAPTESLTMVRNVLTLWAACVFFATCIVFLGFAWRHGRTDHRILSVCIAIFLVAAVHDLLSFLGILTDNAYYAALTSQVQMIAMALVLAWRFVANLRRIERFNDELHGKVSEAKAELVVNLGRQREYEVANARLNERLNLAHDLHDGLGGTLVSGIATLERSPHDIPPDEVLSMLRALRDDLRIIVDTTASQQFGEPALAGQIVPLRHRLSRLLESHDIACHWQLDGLEHCHLPTSRILDVMRTLQEALTNVMKHSKASRADVAVRVGARGLELLVSDNGVGFDPAAAGRHAGAGMRSMRARTERLGGTFSVRSTGEGTVLAVHIPLDASGAGLPLDLQPGGAKDRVSDLGIAAGGPDPAHLAVQAEASVQGRG</sequence>
<gene>
    <name evidence="8" type="ordered locus">Rmet_0613</name>
</gene>
<protein>
    <recommendedName>
        <fullName evidence="2">histidine kinase</fullName>
        <ecNumber evidence="2">2.7.13.3</ecNumber>
    </recommendedName>
</protein>
<keyword evidence="9" id="KW-1185">Reference proteome</keyword>
<dbReference type="InterPro" id="IPR005467">
    <property type="entry name" value="His_kinase_dom"/>
</dbReference>
<keyword evidence="3" id="KW-0808">Transferase</keyword>
<keyword evidence="6" id="KW-0812">Transmembrane</keyword>
<dbReference type="Gene3D" id="1.20.5.1930">
    <property type="match status" value="1"/>
</dbReference>
<dbReference type="InterPro" id="IPR036890">
    <property type="entry name" value="HATPase_C_sf"/>
</dbReference>
<dbReference type="Gene3D" id="3.30.565.10">
    <property type="entry name" value="Histidine kinase-like ATPase, C-terminal domain"/>
    <property type="match status" value="1"/>
</dbReference>
<dbReference type="Pfam" id="PF02518">
    <property type="entry name" value="HATPase_c"/>
    <property type="match status" value="1"/>
</dbReference>
<evidence type="ECO:0000256" key="1">
    <source>
        <dbReference type="ARBA" id="ARBA00000085"/>
    </source>
</evidence>
<dbReference type="Proteomes" id="UP000002429">
    <property type="component" value="Chromosome"/>
</dbReference>
<feature type="transmembrane region" description="Helical" evidence="6">
    <location>
        <begin position="314"/>
        <end position="336"/>
    </location>
</feature>
<evidence type="ECO:0000256" key="5">
    <source>
        <dbReference type="ARBA" id="ARBA00023012"/>
    </source>
</evidence>
<dbReference type="InterPro" id="IPR011623">
    <property type="entry name" value="7TMR_DISM_rcpt_extracell_dom1"/>
</dbReference>
<keyword evidence="5" id="KW-0902">Two-component regulatory system</keyword>
<dbReference type="EMBL" id="CP000352">
    <property type="protein sequence ID" value="ABF07499.1"/>
    <property type="molecule type" value="Genomic_DNA"/>
</dbReference>
<keyword evidence="6" id="KW-1133">Transmembrane helix</keyword>
<dbReference type="Gene3D" id="2.60.120.260">
    <property type="entry name" value="Galactose-binding domain-like"/>
    <property type="match status" value="1"/>
</dbReference>
<dbReference type="STRING" id="266264.Rmet_0613"/>
<evidence type="ECO:0000256" key="6">
    <source>
        <dbReference type="SAM" id="Phobius"/>
    </source>
</evidence>
<dbReference type="PROSITE" id="PS50109">
    <property type="entry name" value="HIS_KIN"/>
    <property type="match status" value="1"/>
</dbReference>
<name>Q1LQS7_CUPMC</name>
<comment type="catalytic activity">
    <reaction evidence="1">
        <text>ATP + protein L-histidine = ADP + protein N-phospho-L-histidine.</text>
        <dbReference type="EC" id="2.7.13.3"/>
    </reaction>
</comment>
<dbReference type="PANTHER" id="PTHR24421">
    <property type="entry name" value="NITRATE/NITRITE SENSOR PROTEIN NARX-RELATED"/>
    <property type="match status" value="1"/>
</dbReference>
<feature type="transmembrane region" description="Helical" evidence="6">
    <location>
        <begin position="255"/>
        <end position="273"/>
    </location>
</feature>
<dbReference type="SUPFAM" id="SSF55874">
    <property type="entry name" value="ATPase domain of HSP90 chaperone/DNA topoisomerase II/histidine kinase"/>
    <property type="match status" value="1"/>
</dbReference>
<reference evidence="9" key="1">
    <citation type="journal article" date="2010" name="PLoS ONE">
        <title>The complete genome sequence of Cupriavidus metallidurans strain CH34, a master survivalist in harsh and anthropogenic environments.</title>
        <authorList>
            <person name="Janssen P.J."/>
            <person name="Van Houdt R."/>
            <person name="Moors H."/>
            <person name="Monsieurs P."/>
            <person name="Morin N."/>
            <person name="Michaux A."/>
            <person name="Benotmane M.A."/>
            <person name="Leys N."/>
            <person name="Vallaeys T."/>
            <person name="Lapidus A."/>
            <person name="Monchy S."/>
            <person name="Medigue C."/>
            <person name="Taghavi S."/>
            <person name="McCorkle S."/>
            <person name="Dunn J."/>
            <person name="van der Lelie D."/>
            <person name="Mergeay M."/>
        </authorList>
    </citation>
    <scope>NUCLEOTIDE SEQUENCE [LARGE SCALE GENOMIC DNA]</scope>
    <source>
        <strain evidence="9">ATCC 43123 / DSM 2839 / NBRC 102507 / CH34</strain>
    </source>
</reference>
<dbReference type="Pfam" id="PF07695">
    <property type="entry name" value="7TMR-DISM_7TM"/>
    <property type="match status" value="1"/>
</dbReference>
<feature type="transmembrane region" description="Helical" evidence="6">
    <location>
        <begin position="193"/>
        <end position="212"/>
    </location>
</feature>
<evidence type="ECO:0000313" key="9">
    <source>
        <dbReference type="Proteomes" id="UP000002429"/>
    </source>
</evidence>
<feature type="transmembrane region" description="Helical" evidence="6">
    <location>
        <begin position="285"/>
        <end position="305"/>
    </location>
</feature>
<proteinExistence type="predicted"/>
<dbReference type="PANTHER" id="PTHR24421:SF10">
    <property type="entry name" value="NITRATE_NITRITE SENSOR PROTEIN NARQ"/>
    <property type="match status" value="1"/>
</dbReference>
<dbReference type="CDD" id="cd16917">
    <property type="entry name" value="HATPase_UhpB-NarQ-NarX-like"/>
    <property type="match status" value="1"/>
</dbReference>
<feature type="transmembrane region" description="Helical" evidence="6">
    <location>
        <begin position="168"/>
        <end position="186"/>
    </location>
</feature>
<keyword evidence="4 8" id="KW-0418">Kinase</keyword>
<dbReference type="InterPro" id="IPR050482">
    <property type="entry name" value="Sensor_HK_TwoCompSys"/>
</dbReference>
<feature type="transmembrane region" description="Helical" evidence="6">
    <location>
        <begin position="224"/>
        <end position="243"/>
    </location>
</feature>
<evidence type="ECO:0000313" key="8">
    <source>
        <dbReference type="EMBL" id="ABF07499.1"/>
    </source>
</evidence>
<feature type="transmembrane region" description="Helical" evidence="6">
    <location>
        <begin position="342"/>
        <end position="364"/>
    </location>
</feature>
<dbReference type="InterPro" id="IPR003594">
    <property type="entry name" value="HATPase_dom"/>
</dbReference>
<keyword evidence="6" id="KW-0472">Membrane</keyword>
<feature type="domain" description="Histidine kinase" evidence="7">
    <location>
        <begin position="512"/>
        <end position="600"/>
    </location>
</feature>
<accession>Q1LQS7</accession>
<dbReference type="KEGG" id="rme:Rmet_0613"/>
<dbReference type="InterPro" id="IPR008979">
    <property type="entry name" value="Galactose-bd-like_sf"/>
</dbReference>
<dbReference type="eggNOG" id="COG4585">
    <property type="taxonomic scope" value="Bacteria"/>
</dbReference>
<evidence type="ECO:0000256" key="2">
    <source>
        <dbReference type="ARBA" id="ARBA00012438"/>
    </source>
</evidence>
<dbReference type="EC" id="2.7.13.3" evidence="2"/>
<dbReference type="GO" id="GO:0000160">
    <property type="term" value="P:phosphorelay signal transduction system"/>
    <property type="evidence" value="ECO:0007669"/>
    <property type="project" value="UniProtKB-KW"/>
</dbReference>
<dbReference type="SUPFAM" id="SSF49785">
    <property type="entry name" value="Galactose-binding domain-like"/>
    <property type="match status" value="1"/>
</dbReference>